<feature type="compositionally biased region" description="Acidic residues" evidence="1">
    <location>
        <begin position="211"/>
        <end position="236"/>
    </location>
</feature>
<evidence type="ECO:0000313" key="3">
    <source>
        <dbReference type="Proteomes" id="UP000726737"/>
    </source>
</evidence>
<dbReference type="Proteomes" id="UP000726737">
    <property type="component" value="Unassembled WGS sequence"/>
</dbReference>
<dbReference type="OrthoDB" id="2409801at2759"/>
<dbReference type="AlphaFoldDB" id="A0A9P6Q2D9"/>
<protein>
    <submittedName>
        <fullName evidence="2">Uncharacterized protein</fullName>
    </submittedName>
</protein>
<evidence type="ECO:0000256" key="1">
    <source>
        <dbReference type="SAM" id="MobiDB-lite"/>
    </source>
</evidence>
<feature type="compositionally biased region" description="Low complexity" evidence="1">
    <location>
        <begin position="271"/>
        <end position="292"/>
    </location>
</feature>
<keyword evidence="3" id="KW-1185">Reference proteome</keyword>
<gene>
    <name evidence="2" type="ORF">BG011_002830</name>
</gene>
<accession>A0A9P6Q2D9</accession>
<name>A0A9P6Q2D9_9FUNG</name>
<evidence type="ECO:0000313" key="2">
    <source>
        <dbReference type="EMBL" id="KAG0259093.1"/>
    </source>
</evidence>
<dbReference type="EMBL" id="JAAAJA010000196">
    <property type="protein sequence ID" value="KAG0259093.1"/>
    <property type="molecule type" value="Genomic_DNA"/>
</dbReference>
<proteinExistence type="predicted"/>
<reference evidence="2" key="1">
    <citation type="journal article" date="2020" name="Fungal Divers.">
        <title>Resolving the Mortierellaceae phylogeny through synthesis of multi-gene phylogenetics and phylogenomics.</title>
        <authorList>
            <person name="Vandepol N."/>
            <person name="Liber J."/>
            <person name="Desiro A."/>
            <person name="Na H."/>
            <person name="Kennedy M."/>
            <person name="Barry K."/>
            <person name="Grigoriev I.V."/>
            <person name="Miller A.N."/>
            <person name="O'Donnell K."/>
            <person name="Stajich J.E."/>
            <person name="Bonito G."/>
        </authorList>
    </citation>
    <scope>NUCLEOTIDE SEQUENCE</scope>
    <source>
        <strain evidence="2">KOD948</strain>
    </source>
</reference>
<sequence length="418" mass="46585">MDLFTQAVLLAQLCHRNHDLATYASEPLKQRIHFLARPDGSNLEELFIWDPPHSTSLSSLSSATPTPAWSFTQFQQFIDKHWSADHFPLNPPSNVQSWDAALVYYKVLDPETVQGMVIIGSLGDTSVAVVLAVEFKDETEDRTDTEGIQSHHPSMCQVPCWKYHNMTIVREAELEADGWTILQDRPITESVTPIEGSVQDEESKVCGDSDAPNDGEDGSDDDYWGQYGDAEDESTADETSGQEKTTKDRVGATGEKPQDDEEEEYWRRYAEQQQAQEQSEQESKIQPQQQFQNNTIGLGMSLDSEPPSSSPPGQVDPNMLSSLLQMLMTQGMEQQSTFENNQPVDKASSLTQARAELPTASLPLETEITSSTTPVMGRESTRSRITASLRSVVQDSILAGYSKEEVIEMLEQTYSTFV</sequence>
<comment type="caution">
    <text evidence="2">The sequence shown here is derived from an EMBL/GenBank/DDBJ whole genome shotgun (WGS) entry which is preliminary data.</text>
</comment>
<feature type="region of interest" description="Disordered" evidence="1">
    <location>
        <begin position="190"/>
        <end position="318"/>
    </location>
</feature>
<organism evidence="2 3">
    <name type="scientific">Mortierella polycephala</name>
    <dbReference type="NCBI Taxonomy" id="41804"/>
    <lineage>
        <taxon>Eukaryota</taxon>
        <taxon>Fungi</taxon>
        <taxon>Fungi incertae sedis</taxon>
        <taxon>Mucoromycota</taxon>
        <taxon>Mortierellomycotina</taxon>
        <taxon>Mortierellomycetes</taxon>
        <taxon>Mortierellales</taxon>
        <taxon>Mortierellaceae</taxon>
        <taxon>Mortierella</taxon>
    </lineage>
</organism>